<dbReference type="AlphaFoldDB" id="A0A1I3HCE5"/>
<protein>
    <submittedName>
        <fullName evidence="10">TonB-linked outer membrane protein, SusC/RagA family</fullName>
    </submittedName>
</protein>
<dbReference type="Proteomes" id="UP000198670">
    <property type="component" value="Unassembled WGS sequence"/>
</dbReference>
<dbReference type="FunFam" id="2.170.130.10:FF:000003">
    <property type="entry name" value="SusC/RagA family TonB-linked outer membrane protein"/>
    <property type="match status" value="1"/>
</dbReference>
<gene>
    <name evidence="10" type="ORF">SAMN05444682_103306</name>
</gene>
<dbReference type="Gene3D" id="2.60.40.1120">
    <property type="entry name" value="Carboxypeptidase-like, regulatory domain"/>
    <property type="match status" value="1"/>
</dbReference>
<evidence type="ECO:0000256" key="5">
    <source>
        <dbReference type="ARBA" id="ARBA00023136"/>
    </source>
</evidence>
<keyword evidence="3 7" id="KW-1134">Transmembrane beta strand</keyword>
<evidence type="ECO:0000256" key="6">
    <source>
        <dbReference type="ARBA" id="ARBA00023237"/>
    </source>
</evidence>
<evidence type="ECO:0000259" key="9">
    <source>
        <dbReference type="Pfam" id="PF07715"/>
    </source>
</evidence>
<evidence type="ECO:0000313" key="11">
    <source>
        <dbReference type="Proteomes" id="UP000198670"/>
    </source>
</evidence>
<evidence type="ECO:0000256" key="7">
    <source>
        <dbReference type="PROSITE-ProRule" id="PRU01360"/>
    </source>
</evidence>
<dbReference type="Gene3D" id="2.170.130.10">
    <property type="entry name" value="TonB-dependent receptor, plug domain"/>
    <property type="match status" value="1"/>
</dbReference>
<keyword evidence="5 7" id="KW-0472">Membrane</keyword>
<dbReference type="SUPFAM" id="SSF49464">
    <property type="entry name" value="Carboxypeptidase regulatory domain-like"/>
    <property type="match status" value="1"/>
</dbReference>
<comment type="subcellular location">
    <subcellularLocation>
        <location evidence="1 7">Cell outer membrane</location>
        <topology evidence="1 7">Multi-pass membrane protein</topology>
    </subcellularLocation>
</comment>
<comment type="similarity">
    <text evidence="7">Belongs to the TonB-dependent receptor family.</text>
</comment>
<keyword evidence="2 7" id="KW-0813">Transport</keyword>
<dbReference type="SUPFAM" id="SSF56935">
    <property type="entry name" value="Porins"/>
    <property type="match status" value="1"/>
</dbReference>
<keyword evidence="6 7" id="KW-0998">Cell outer membrane</keyword>
<feature type="domain" description="TonB-dependent receptor plug" evidence="9">
    <location>
        <begin position="140"/>
        <end position="246"/>
    </location>
</feature>
<keyword evidence="11" id="KW-1185">Reference proteome</keyword>
<sequence length="1037" mass="113973">MNLQNEWNLSPVKPLIALGAVAMVCWLLPPSAMASGTASNRSISGWTQQAGIAGKVVNEAGEALEGVTVRVAGTSRATVTDAEGAFLMEAASGDVLEFSLVGYAPFSQTLGEQRTLAVTLQLAETQLDEVVVVGYGTQRKANLTGAVSAVSATDIAKRSVASLSTALQGTMPGVTIQQTSGQPGADGSNIRIRGIGSINSTTFPLVLVDGIEMSIDQVDINTVESISVLKDAASASIYGSRASNGVILITTKRGTAGKISTTYNGYTTLQQPTNMPEAVDAWEYLDAELKAWDNAGISVSPTQREQQLKLIEDQKNLRPDNWNRYDTDWKDATMKDVSLLQNHNLSIQGGTERIRFFGAGSYLHQDGLIPNNSYKRINFRVNTDAQLAPWARVALNTNLRQSTTEAPGVSAPKSIINKALYMLPTLSAAKELDGHWGYGKNGDNPAAQANDSGEQVDKNSEVLLNGTLTLTPLDGLELVGQYSYRNVTLRDRSLILPYTVSLKGAVMGMYPSQDNLQEGWQETIRNFYRFQGSYEKQHNQHYAKILVGFQAEDSHFSSFFGSKRGFELGRYYLGNGDGATATSGGGANSWAMMSGYGRINYNFAEKYLLEVNGRYDGSSRFIAKNRWGFFPSVSAGWVVSAEDFMEATSSYLDMLKVRVSYGVLGNQDIGNYPYTATIDPGYGYYLGDNKELASGVAQTALANADILWEKSKQFDVGVDVNLWNDKLSVTADYYVKSIYDMLLKFPLPYYAGMQPAFSNAGDMENRGWEISVGHKGRINEFRYGVTLSLNDNQNEITNLNGLTTQDRSMVEGYPNKGIWGYLTDGYYTDWDDVTSSPALSKSVRPGYVKYKKIYEGEGVDPMVIDSRDLVYLGDPFPHMEYGLTLNASWRQFDFTAFIQGVGKRSEFLSGIGLKPFANGANLFRHQLDYWSEENPNADYPILVPEANSADNFVRSDKWVRDASYGRLKNVMLGYTLNNPFTKRIGVGSIRLYLSGQNLITLSNFYKGYDPEVSYGGSLGGEFYPIMKTYTFGLDLKF</sequence>
<name>A0A1I3HCE5_9SPHI</name>
<feature type="signal peptide" evidence="8">
    <location>
        <begin position="1"/>
        <end position="34"/>
    </location>
</feature>
<evidence type="ECO:0000256" key="1">
    <source>
        <dbReference type="ARBA" id="ARBA00004571"/>
    </source>
</evidence>
<dbReference type="Pfam" id="PF07715">
    <property type="entry name" value="Plug"/>
    <property type="match status" value="1"/>
</dbReference>
<keyword evidence="8" id="KW-0732">Signal</keyword>
<dbReference type="InterPro" id="IPR036942">
    <property type="entry name" value="Beta-barrel_TonB_sf"/>
</dbReference>
<dbReference type="NCBIfam" id="TIGR04057">
    <property type="entry name" value="SusC_RagA_signa"/>
    <property type="match status" value="1"/>
</dbReference>
<evidence type="ECO:0000256" key="3">
    <source>
        <dbReference type="ARBA" id="ARBA00022452"/>
    </source>
</evidence>
<dbReference type="InterPro" id="IPR023997">
    <property type="entry name" value="TonB-dep_OMP_SusC/RagA_CS"/>
</dbReference>
<dbReference type="Gene3D" id="2.40.170.20">
    <property type="entry name" value="TonB-dependent receptor, beta-barrel domain"/>
    <property type="match status" value="1"/>
</dbReference>
<dbReference type="RefSeq" id="WP_218146516.1">
    <property type="nucleotide sequence ID" value="NZ_FOQO01000003.1"/>
</dbReference>
<dbReference type="NCBIfam" id="TIGR04056">
    <property type="entry name" value="OMP_RagA_SusC"/>
    <property type="match status" value="1"/>
</dbReference>
<dbReference type="GO" id="GO:0009279">
    <property type="term" value="C:cell outer membrane"/>
    <property type="evidence" value="ECO:0007669"/>
    <property type="project" value="UniProtKB-SubCell"/>
</dbReference>
<keyword evidence="4 7" id="KW-0812">Transmembrane</keyword>
<feature type="chain" id="PRO_5011687370" evidence="8">
    <location>
        <begin position="35"/>
        <end position="1037"/>
    </location>
</feature>
<evidence type="ECO:0000256" key="2">
    <source>
        <dbReference type="ARBA" id="ARBA00022448"/>
    </source>
</evidence>
<dbReference type="InterPro" id="IPR012910">
    <property type="entry name" value="Plug_dom"/>
</dbReference>
<dbReference type="InterPro" id="IPR023996">
    <property type="entry name" value="TonB-dep_OMP_SusC/RagA"/>
</dbReference>
<dbReference type="Pfam" id="PF13715">
    <property type="entry name" value="CarbopepD_reg_2"/>
    <property type="match status" value="1"/>
</dbReference>
<evidence type="ECO:0000256" key="8">
    <source>
        <dbReference type="SAM" id="SignalP"/>
    </source>
</evidence>
<proteinExistence type="inferred from homology"/>
<dbReference type="EMBL" id="FOQO01000003">
    <property type="protein sequence ID" value="SFI33405.1"/>
    <property type="molecule type" value="Genomic_DNA"/>
</dbReference>
<dbReference type="InterPro" id="IPR039426">
    <property type="entry name" value="TonB-dep_rcpt-like"/>
</dbReference>
<dbReference type="InterPro" id="IPR037066">
    <property type="entry name" value="Plug_dom_sf"/>
</dbReference>
<evidence type="ECO:0000256" key="4">
    <source>
        <dbReference type="ARBA" id="ARBA00022692"/>
    </source>
</evidence>
<evidence type="ECO:0000313" key="10">
    <source>
        <dbReference type="EMBL" id="SFI33405.1"/>
    </source>
</evidence>
<accession>A0A1I3HCE5</accession>
<organism evidence="10 11">
    <name type="scientific">Parapedobacter indicus</name>
    <dbReference type="NCBI Taxonomy" id="1477437"/>
    <lineage>
        <taxon>Bacteria</taxon>
        <taxon>Pseudomonadati</taxon>
        <taxon>Bacteroidota</taxon>
        <taxon>Sphingobacteriia</taxon>
        <taxon>Sphingobacteriales</taxon>
        <taxon>Sphingobacteriaceae</taxon>
        <taxon>Parapedobacter</taxon>
    </lineage>
</organism>
<dbReference type="PROSITE" id="PS52016">
    <property type="entry name" value="TONB_DEPENDENT_REC_3"/>
    <property type="match status" value="1"/>
</dbReference>
<dbReference type="STRING" id="1477437.SAMN05444682_103306"/>
<reference evidence="10 11" key="1">
    <citation type="submission" date="2016-10" db="EMBL/GenBank/DDBJ databases">
        <authorList>
            <person name="de Groot N.N."/>
        </authorList>
    </citation>
    <scope>NUCLEOTIDE SEQUENCE [LARGE SCALE GENOMIC DNA]</scope>
    <source>
        <strain evidence="10 11">RK1</strain>
    </source>
</reference>
<dbReference type="InterPro" id="IPR008969">
    <property type="entry name" value="CarboxyPept-like_regulatory"/>
</dbReference>